<dbReference type="OrthoDB" id="3318at2759"/>
<feature type="region of interest" description="Disordered" evidence="5">
    <location>
        <begin position="1"/>
        <end position="29"/>
    </location>
</feature>
<feature type="compositionally biased region" description="Polar residues" evidence="5">
    <location>
        <begin position="1"/>
        <end position="21"/>
    </location>
</feature>
<feature type="region of interest" description="Disordered" evidence="5">
    <location>
        <begin position="309"/>
        <end position="336"/>
    </location>
</feature>
<reference evidence="7" key="1">
    <citation type="submission" date="2019-11" db="EMBL/GenBank/DDBJ databases">
        <title>Leishmania tarentolae CDS.</title>
        <authorList>
            <person name="Goto Y."/>
            <person name="Yamagishi J."/>
        </authorList>
    </citation>
    <scope>NUCLEOTIDE SEQUENCE [LARGE SCALE GENOMIC DNA]</scope>
    <source>
        <strain evidence="7">Parrot Tar II</strain>
    </source>
</reference>
<evidence type="ECO:0000313" key="8">
    <source>
        <dbReference type="Proteomes" id="UP000419144"/>
    </source>
</evidence>
<evidence type="ECO:0000256" key="3">
    <source>
        <dbReference type="ARBA" id="ARBA00023034"/>
    </source>
</evidence>
<accession>A0A640KQW8</accession>
<keyword evidence="3" id="KW-0333">Golgi apparatus</keyword>
<dbReference type="GO" id="GO:0007030">
    <property type="term" value="P:Golgi organization"/>
    <property type="evidence" value="ECO:0007669"/>
    <property type="project" value="TreeGrafter"/>
</dbReference>
<keyword evidence="4" id="KW-0472">Membrane</keyword>
<evidence type="ECO:0000256" key="4">
    <source>
        <dbReference type="ARBA" id="ARBA00023136"/>
    </source>
</evidence>
<feature type="compositionally biased region" description="Polar residues" evidence="5">
    <location>
        <begin position="320"/>
        <end position="336"/>
    </location>
</feature>
<evidence type="ECO:0000313" key="7">
    <source>
        <dbReference type="EMBL" id="GET91993.1"/>
    </source>
</evidence>
<dbReference type="Gene3D" id="2.30.42.10">
    <property type="match status" value="2"/>
</dbReference>
<dbReference type="PROSITE" id="PS51865">
    <property type="entry name" value="PDZ_GRASP"/>
    <property type="match status" value="1"/>
</dbReference>
<dbReference type="EMBL" id="BLBS01000052">
    <property type="protein sequence ID" value="GET91993.1"/>
    <property type="molecule type" value="Genomic_DNA"/>
</dbReference>
<evidence type="ECO:0000256" key="5">
    <source>
        <dbReference type="SAM" id="MobiDB-lite"/>
    </source>
</evidence>
<comment type="caution">
    <text evidence="7">The sequence shown here is derived from an EMBL/GenBank/DDBJ whole genome shotgun (WGS) entry which is preliminary data.</text>
</comment>
<keyword evidence="2" id="KW-0677">Repeat</keyword>
<dbReference type="GO" id="GO:0000139">
    <property type="term" value="C:Golgi membrane"/>
    <property type="evidence" value="ECO:0007669"/>
    <property type="project" value="UniProtKB-SubCell"/>
</dbReference>
<dbReference type="InterPro" id="IPR024958">
    <property type="entry name" value="GRASP_PDZ"/>
</dbReference>
<name>A0A640KQW8_LEITA</name>
<keyword evidence="8" id="KW-1185">Reference proteome</keyword>
<dbReference type="Proteomes" id="UP000419144">
    <property type="component" value="Unassembled WGS sequence"/>
</dbReference>
<dbReference type="VEuPathDB" id="TriTrypDB:LtaPh_3326000"/>
<sequence>MGQDHSSTKGGLTEGSATGGANHNMPAGSVPAAPLATPVSLADVEGFQVVRLLPFSPAHKAGFVPFFDIITALDKTLFDAESRQALLFFRSHLESHRDQPVCFTIFSLYSRTYRDVYCVPSDEWGGGGVLGCSIEWIRADACPERCVHIVDVLEGSPAACSTNLTANRDYIIGMQTAQETLITLINCEKDFYSRLEAWHEEQRWALERKQLFPNKGVEVPHVLLFLVYNSEANTVDEVEVEMGTNPDAAIGISVATGLLHIIPSVATCPDLAAGTSLPVMNKFASAEHTPVMPIRAQQQELQTLQNVPATLPKGAAPNPHKQSQEPTGSWEQPQYLPSSGEAYARCAVAGSPESYMMTNLQESPRNLYQNLYPPFSQLQQQSTVAAPYPIPPPTSFNVDPPPCTGATGGTVAAAQMGQTPYNLFSNQASPDCDVVGGASLTREGVMVAEHQPKQHAPMVEQSYSSPYLPLHFQSLPLVVDSPVQKNEFHSYATASPLYSALPPPRPPPQQLQVTTTPMFSAQQMPPPLHFPVFPGAAAAKRTPA</sequence>
<protein>
    <submittedName>
        <fullName evidence="7">Golgi reassembly stacking protein, putative</fullName>
    </submittedName>
</protein>
<dbReference type="Pfam" id="PF04495">
    <property type="entry name" value="GRASP55_65"/>
    <property type="match status" value="1"/>
</dbReference>
<dbReference type="AlphaFoldDB" id="A0A640KQW8"/>
<dbReference type="InterPro" id="IPR007583">
    <property type="entry name" value="GRASP55_65"/>
</dbReference>
<comment type="subcellular location">
    <subcellularLocation>
        <location evidence="1">Golgi apparatus membrane</location>
    </subcellularLocation>
</comment>
<organism evidence="7 8">
    <name type="scientific">Leishmania tarentolae</name>
    <name type="common">Sauroleishmania tarentolae</name>
    <dbReference type="NCBI Taxonomy" id="5689"/>
    <lineage>
        <taxon>Eukaryota</taxon>
        <taxon>Discoba</taxon>
        <taxon>Euglenozoa</taxon>
        <taxon>Kinetoplastea</taxon>
        <taxon>Metakinetoplastina</taxon>
        <taxon>Trypanosomatida</taxon>
        <taxon>Trypanosomatidae</taxon>
        <taxon>Leishmaniinae</taxon>
        <taxon>Leishmania</taxon>
        <taxon>lizard Leishmania</taxon>
    </lineage>
</organism>
<dbReference type="PANTHER" id="PTHR12893:SF0">
    <property type="entry name" value="GRASP65"/>
    <property type="match status" value="1"/>
</dbReference>
<evidence type="ECO:0000256" key="1">
    <source>
        <dbReference type="ARBA" id="ARBA00004394"/>
    </source>
</evidence>
<feature type="domain" description="PDZ GRASP-type" evidence="6">
    <location>
        <begin position="45"/>
        <end position="139"/>
    </location>
</feature>
<evidence type="ECO:0000259" key="6">
    <source>
        <dbReference type="PROSITE" id="PS51865"/>
    </source>
</evidence>
<dbReference type="InterPro" id="IPR036034">
    <property type="entry name" value="PDZ_sf"/>
</dbReference>
<proteinExistence type="predicted"/>
<dbReference type="PANTHER" id="PTHR12893">
    <property type="entry name" value="GOLGI REASSEMBLY STACKING PROTEIN GRASP"/>
    <property type="match status" value="1"/>
</dbReference>
<gene>
    <name evidence="7" type="ORF">LtaPh_3326000</name>
</gene>
<evidence type="ECO:0000256" key="2">
    <source>
        <dbReference type="ARBA" id="ARBA00022737"/>
    </source>
</evidence>